<evidence type="ECO:0000256" key="1">
    <source>
        <dbReference type="SAM" id="MobiDB-lite"/>
    </source>
</evidence>
<name>A0A4Z2GNW2_9TELE</name>
<evidence type="ECO:0000313" key="3">
    <source>
        <dbReference type="Proteomes" id="UP000314294"/>
    </source>
</evidence>
<reference evidence="2 3" key="1">
    <citation type="submission" date="2019-03" db="EMBL/GenBank/DDBJ databases">
        <title>First draft genome of Liparis tanakae, snailfish: a comprehensive survey of snailfish specific genes.</title>
        <authorList>
            <person name="Kim W."/>
            <person name="Song I."/>
            <person name="Jeong J.-H."/>
            <person name="Kim D."/>
            <person name="Kim S."/>
            <person name="Ryu S."/>
            <person name="Song J.Y."/>
            <person name="Lee S.K."/>
        </authorList>
    </citation>
    <scope>NUCLEOTIDE SEQUENCE [LARGE SCALE GENOMIC DNA]</scope>
    <source>
        <tissue evidence="2">Muscle</tissue>
    </source>
</reference>
<comment type="caution">
    <text evidence="2">The sequence shown here is derived from an EMBL/GenBank/DDBJ whole genome shotgun (WGS) entry which is preliminary data.</text>
</comment>
<accession>A0A4Z2GNW2</accession>
<evidence type="ECO:0000313" key="2">
    <source>
        <dbReference type="EMBL" id="TNN54835.1"/>
    </source>
</evidence>
<dbReference type="Proteomes" id="UP000314294">
    <property type="component" value="Unassembled WGS sequence"/>
</dbReference>
<keyword evidence="3" id="KW-1185">Reference proteome</keyword>
<dbReference type="EMBL" id="SRLO01000473">
    <property type="protein sequence ID" value="TNN54835.1"/>
    <property type="molecule type" value="Genomic_DNA"/>
</dbReference>
<gene>
    <name evidence="2" type="ORF">EYF80_034954</name>
</gene>
<dbReference type="AlphaFoldDB" id="A0A4Z2GNW2"/>
<organism evidence="2 3">
    <name type="scientific">Liparis tanakae</name>
    <name type="common">Tanaka's snailfish</name>
    <dbReference type="NCBI Taxonomy" id="230148"/>
    <lineage>
        <taxon>Eukaryota</taxon>
        <taxon>Metazoa</taxon>
        <taxon>Chordata</taxon>
        <taxon>Craniata</taxon>
        <taxon>Vertebrata</taxon>
        <taxon>Euteleostomi</taxon>
        <taxon>Actinopterygii</taxon>
        <taxon>Neopterygii</taxon>
        <taxon>Teleostei</taxon>
        <taxon>Neoteleostei</taxon>
        <taxon>Acanthomorphata</taxon>
        <taxon>Eupercaria</taxon>
        <taxon>Perciformes</taxon>
        <taxon>Cottioidei</taxon>
        <taxon>Cottales</taxon>
        <taxon>Liparidae</taxon>
        <taxon>Liparis</taxon>
    </lineage>
</organism>
<proteinExistence type="predicted"/>
<feature type="region of interest" description="Disordered" evidence="1">
    <location>
        <begin position="1"/>
        <end position="25"/>
    </location>
</feature>
<sequence>MGSTLPPIRDTPLSQRERGSLSPPVPCVRLHTGQTLLSNLGLEFADVSMRDRRWNDRYDDR</sequence>
<protein>
    <submittedName>
        <fullName evidence="2">Uncharacterized protein</fullName>
    </submittedName>
</protein>